<dbReference type="Gene3D" id="3.90.199.10">
    <property type="entry name" value="Topoisomerase II, domain 5"/>
    <property type="match status" value="1"/>
</dbReference>
<evidence type="ECO:0000313" key="2">
    <source>
        <dbReference type="Proteomes" id="UP000015105"/>
    </source>
</evidence>
<dbReference type="GO" id="GO:0003677">
    <property type="term" value="F:DNA binding"/>
    <property type="evidence" value="ECO:0007669"/>
    <property type="project" value="InterPro"/>
</dbReference>
<dbReference type="GO" id="GO:0003918">
    <property type="term" value="F:DNA topoisomerase type II (double strand cut, ATP-hydrolyzing) activity"/>
    <property type="evidence" value="ECO:0007669"/>
    <property type="project" value="InterPro"/>
</dbReference>
<evidence type="ECO:0000313" key="1">
    <source>
        <dbReference type="EnsemblPlants" id="AET1Gv20945900.1"/>
    </source>
</evidence>
<sequence>GISAGSISYVPSYNPRGITADMKKLLNRENGVRMKPWYQVCKVCEMILLA</sequence>
<proteinExistence type="predicted"/>
<dbReference type="GO" id="GO:0005524">
    <property type="term" value="F:ATP binding"/>
    <property type="evidence" value="ECO:0007669"/>
    <property type="project" value="InterPro"/>
</dbReference>
<name>A0A452ZW36_AEGTS</name>
<reference evidence="1" key="3">
    <citation type="journal article" date="2017" name="Nature">
        <title>Genome sequence of the progenitor of the wheat D genome Aegilops tauschii.</title>
        <authorList>
            <person name="Luo M.C."/>
            <person name="Gu Y.Q."/>
            <person name="Puiu D."/>
            <person name="Wang H."/>
            <person name="Twardziok S.O."/>
            <person name="Deal K.R."/>
            <person name="Huo N."/>
            <person name="Zhu T."/>
            <person name="Wang L."/>
            <person name="Wang Y."/>
            <person name="McGuire P.E."/>
            <person name="Liu S."/>
            <person name="Long H."/>
            <person name="Ramasamy R.K."/>
            <person name="Rodriguez J.C."/>
            <person name="Van S.L."/>
            <person name="Yuan L."/>
            <person name="Wang Z."/>
            <person name="Xia Z."/>
            <person name="Xiao L."/>
            <person name="Anderson O.D."/>
            <person name="Ouyang S."/>
            <person name="Liang Y."/>
            <person name="Zimin A.V."/>
            <person name="Pertea G."/>
            <person name="Qi P."/>
            <person name="Bennetzen J.L."/>
            <person name="Dai X."/>
            <person name="Dawson M.W."/>
            <person name="Muller H.G."/>
            <person name="Kugler K."/>
            <person name="Rivarola-Duarte L."/>
            <person name="Spannagl M."/>
            <person name="Mayer K.F.X."/>
            <person name="Lu F.H."/>
            <person name="Bevan M.W."/>
            <person name="Leroy P."/>
            <person name="Li P."/>
            <person name="You F.M."/>
            <person name="Sun Q."/>
            <person name="Liu Z."/>
            <person name="Lyons E."/>
            <person name="Wicker T."/>
            <person name="Salzberg S.L."/>
            <person name="Devos K.M."/>
            <person name="Dvorak J."/>
        </authorList>
    </citation>
    <scope>NUCLEOTIDE SEQUENCE [LARGE SCALE GENOMIC DNA]</scope>
    <source>
        <strain evidence="1">cv. AL8/78</strain>
    </source>
</reference>
<reference evidence="2" key="1">
    <citation type="journal article" date="2014" name="Science">
        <title>Ancient hybridizations among the ancestral genomes of bread wheat.</title>
        <authorList>
            <consortium name="International Wheat Genome Sequencing Consortium,"/>
            <person name="Marcussen T."/>
            <person name="Sandve S.R."/>
            <person name="Heier L."/>
            <person name="Spannagl M."/>
            <person name="Pfeifer M."/>
            <person name="Jakobsen K.S."/>
            <person name="Wulff B.B."/>
            <person name="Steuernagel B."/>
            <person name="Mayer K.F."/>
            <person name="Olsen O.A."/>
        </authorList>
    </citation>
    <scope>NUCLEOTIDE SEQUENCE [LARGE SCALE GENOMIC DNA]</scope>
    <source>
        <strain evidence="2">cv. AL8/78</strain>
    </source>
</reference>
<dbReference type="Gramene" id="AET1Gv20945900.1">
    <property type="protein sequence ID" value="AET1Gv20945900.1"/>
    <property type="gene ID" value="AET1Gv20945900"/>
</dbReference>
<dbReference type="Proteomes" id="UP000015105">
    <property type="component" value="Chromosome 1D"/>
</dbReference>
<dbReference type="AlphaFoldDB" id="A0A452ZW36"/>
<accession>A0A452ZW36</accession>
<dbReference type="InterPro" id="IPR013758">
    <property type="entry name" value="Topo_IIA_A/C_ab"/>
</dbReference>
<reference evidence="1" key="4">
    <citation type="submission" date="2019-03" db="UniProtKB">
        <authorList>
            <consortium name="EnsemblPlants"/>
        </authorList>
    </citation>
    <scope>IDENTIFICATION</scope>
</reference>
<reference evidence="2" key="2">
    <citation type="journal article" date="2017" name="Nat. Plants">
        <title>The Aegilops tauschii genome reveals multiple impacts of transposons.</title>
        <authorList>
            <person name="Zhao G."/>
            <person name="Zou C."/>
            <person name="Li K."/>
            <person name="Wang K."/>
            <person name="Li T."/>
            <person name="Gao L."/>
            <person name="Zhang X."/>
            <person name="Wang H."/>
            <person name="Yang Z."/>
            <person name="Liu X."/>
            <person name="Jiang W."/>
            <person name="Mao L."/>
            <person name="Kong X."/>
            <person name="Jiao Y."/>
            <person name="Jia J."/>
        </authorList>
    </citation>
    <scope>NUCLEOTIDE SEQUENCE [LARGE SCALE GENOMIC DNA]</scope>
    <source>
        <strain evidence="2">cv. AL8/78</strain>
    </source>
</reference>
<dbReference type="GO" id="GO:0006265">
    <property type="term" value="P:DNA topological change"/>
    <property type="evidence" value="ECO:0007669"/>
    <property type="project" value="InterPro"/>
</dbReference>
<reference evidence="1" key="5">
    <citation type="journal article" date="2021" name="G3 (Bethesda)">
        <title>Aegilops tauschii genome assembly Aet v5.0 features greater sequence contiguity and improved annotation.</title>
        <authorList>
            <person name="Wang L."/>
            <person name="Zhu T."/>
            <person name="Rodriguez J.C."/>
            <person name="Deal K.R."/>
            <person name="Dubcovsky J."/>
            <person name="McGuire P.E."/>
            <person name="Lux T."/>
            <person name="Spannagl M."/>
            <person name="Mayer K.F.X."/>
            <person name="Baldrich P."/>
            <person name="Meyers B.C."/>
            <person name="Huo N."/>
            <person name="Gu Y.Q."/>
            <person name="Zhou H."/>
            <person name="Devos K.M."/>
            <person name="Bennetzen J.L."/>
            <person name="Unver T."/>
            <person name="Budak H."/>
            <person name="Gulick P.J."/>
            <person name="Galiba G."/>
            <person name="Kalapos B."/>
            <person name="Nelson D.R."/>
            <person name="Li P."/>
            <person name="You F.M."/>
            <person name="Luo M.C."/>
            <person name="Dvorak J."/>
        </authorList>
    </citation>
    <scope>NUCLEOTIDE SEQUENCE [LARGE SCALE GENOMIC DNA]</scope>
    <source>
        <strain evidence="1">cv. AL8/78</strain>
    </source>
</reference>
<keyword evidence="2" id="KW-1185">Reference proteome</keyword>
<organism evidence="1 2">
    <name type="scientific">Aegilops tauschii subsp. strangulata</name>
    <name type="common">Goatgrass</name>
    <dbReference type="NCBI Taxonomy" id="200361"/>
    <lineage>
        <taxon>Eukaryota</taxon>
        <taxon>Viridiplantae</taxon>
        <taxon>Streptophyta</taxon>
        <taxon>Embryophyta</taxon>
        <taxon>Tracheophyta</taxon>
        <taxon>Spermatophyta</taxon>
        <taxon>Magnoliopsida</taxon>
        <taxon>Liliopsida</taxon>
        <taxon>Poales</taxon>
        <taxon>Poaceae</taxon>
        <taxon>BOP clade</taxon>
        <taxon>Pooideae</taxon>
        <taxon>Triticodae</taxon>
        <taxon>Triticeae</taxon>
        <taxon>Triticinae</taxon>
        <taxon>Aegilops</taxon>
    </lineage>
</organism>
<protein>
    <submittedName>
        <fullName evidence="1">Uncharacterized protein</fullName>
    </submittedName>
</protein>
<dbReference type="EnsemblPlants" id="AET1Gv20945900.1">
    <property type="protein sequence ID" value="AET1Gv20945900.1"/>
    <property type="gene ID" value="AET1Gv20945900"/>
</dbReference>